<dbReference type="Pfam" id="PF00106">
    <property type="entry name" value="adh_short"/>
    <property type="match status" value="1"/>
</dbReference>
<dbReference type="SUPFAM" id="SSF51735">
    <property type="entry name" value="NAD(P)-binding Rossmann-fold domains"/>
    <property type="match status" value="1"/>
</dbReference>
<organism evidence="4 5">
    <name type="scientific">Marinoscillum luteum</name>
    <dbReference type="NCBI Taxonomy" id="861051"/>
    <lineage>
        <taxon>Bacteria</taxon>
        <taxon>Pseudomonadati</taxon>
        <taxon>Bacteroidota</taxon>
        <taxon>Cytophagia</taxon>
        <taxon>Cytophagales</taxon>
        <taxon>Reichenbachiellaceae</taxon>
        <taxon>Marinoscillum</taxon>
    </lineage>
</organism>
<accession>A0ABW7N489</accession>
<dbReference type="RefSeq" id="WP_395416119.1">
    <property type="nucleotide sequence ID" value="NZ_JBIPKE010000011.1"/>
</dbReference>
<dbReference type="EMBL" id="JBIPKE010000011">
    <property type="protein sequence ID" value="MFH6982393.1"/>
    <property type="molecule type" value="Genomic_DNA"/>
</dbReference>
<name>A0ABW7N489_9BACT</name>
<evidence type="ECO:0000256" key="3">
    <source>
        <dbReference type="RuleBase" id="RU000363"/>
    </source>
</evidence>
<dbReference type="PRINTS" id="PR00080">
    <property type="entry name" value="SDRFAMILY"/>
</dbReference>
<evidence type="ECO:0000256" key="2">
    <source>
        <dbReference type="ARBA" id="ARBA00023002"/>
    </source>
</evidence>
<dbReference type="InterPro" id="IPR002347">
    <property type="entry name" value="SDR_fam"/>
</dbReference>
<dbReference type="EC" id="1.-.-.-" evidence="4"/>
<dbReference type="Gene3D" id="3.40.50.720">
    <property type="entry name" value="NAD(P)-binding Rossmann-like Domain"/>
    <property type="match status" value="1"/>
</dbReference>
<dbReference type="CDD" id="cd05233">
    <property type="entry name" value="SDR_c"/>
    <property type="match status" value="1"/>
</dbReference>
<keyword evidence="5" id="KW-1185">Reference proteome</keyword>
<dbReference type="GO" id="GO:0016491">
    <property type="term" value="F:oxidoreductase activity"/>
    <property type="evidence" value="ECO:0007669"/>
    <property type="project" value="UniProtKB-KW"/>
</dbReference>
<comment type="similarity">
    <text evidence="1 3">Belongs to the short-chain dehydrogenases/reductases (SDR) family.</text>
</comment>
<dbReference type="InterPro" id="IPR036291">
    <property type="entry name" value="NAD(P)-bd_dom_sf"/>
</dbReference>
<gene>
    <name evidence="4" type="ORF">ACHKAR_03035</name>
</gene>
<dbReference type="PRINTS" id="PR00081">
    <property type="entry name" value="GDHRDH"/>
</dbReference>
<dbReference type="PANTHER" id="PTHR42901">
    <property type="entry name" value="ALCOHOL DEHYDROGENASE"/>
    <property type="match status" value="1"/>
</dbReference>
<sequence length="238" mass="26317">MGDLKDKLVVVTGGTKGIGRAIIEKFSEAGYTIATCARNETDLDDLKKSIEGKYGNKVLVNVSDVSRKAQVNDFIEFIRLTGKPVAVLVNNAGKFVPGQVHTEEEGVLESQIETNLYSAYRLSRGLIPEMKKRKKGHIFNICSTASITAYTNGGSYCISKFAMYGMSKVLREELKADQIRVTSVMPGATFTASWEGVDLPEDRFMKPEDVAEMIFTTYQLSDRTVVEDLVIRPQLGDL</sequence>
<dbReference type="PANTHER" id="PTHR42901:SF1">
    <property type="entry name" value="ALCOHOL DEHYDROGENASE"/>
    <property type="match status" value="1"/>
</dbReference>
<dbReference type="InterPro" id="IPR020904">
    <property type="entry name" value="Sc_DH/Rdtase_CS"/>
</dbReference>
<keyword evidence="2 4" id="KW-0560">Oxidoreductase</keyword>
<evidence type="ECO:0000313" key="4">
    <source>
        <dbReference type="EMBL" id="MFH6982393.1"/>
    </source>
</evidence>
<reference evidence="4 5" key="1">
    <citation type="journal article" date="2013" name="Int. J. Syst. Evol. Microbiol.">
        <title>Marinoscillum luteum sp. nov., isolated from marine sediment.</title>
        <authorList>
            <person name="Cha I.T."/>
            <person name="Park S.J."/>
            <person name="Kim S.J."/>
            <person name="Kim J.G."/>
            <person name="Jung M.Y."/>
            <person name="Shin K.S."/>
            <person name="Kwon K.K."/>
            <person name="Yang S.H."/>
            <person name="Seo Y.S."/>
            <person name="Rhee S.K."/>
        </authorList>
    </citation>
    <scope>NUCLEOTIDE SEQUENCE [LARGE SCALE GENOMIC DNA]</scope>
    <source>
        <strain evidence="4 5">KCTC 23939</strain>
    </source>
</reference>
<dbReference type="PROSITE" id="PS00061">
    <property type="entry name" value="ADH_SHORT"/>
    <property type="match status" value="1"/>
</dbReference>
<proteinExistence type="inferred from homology"/>
<comment type="caution">
    <text evidence="4">The sequence shown here is derived from an EMBL/GenBank/DDBJ whole genome shotgun (WGS) entry which is preliminary data.</text>
</comment>
<protein>
    <submittedName>
        <fullName evidence="4">SDR family oxidoreductase</fullName>
        <ecNumber evidence="4">1.-.-.-</ecNumber>
    </submittedName>
</protein>
<dbReference type="Proteomes" id="UP001610063">
    <property type="component" value="Unassembled WGS sequence"/>
</dbReference>
<evidence type="ECO:0000256" key="1">
    <source>
        <dbReference type="ARBA" id="ARBA00006484"/>
    </source>
</evidence>
<evidence type="ECO:0000313" key="5">
    <source>
        <dbReference type="Proteomes" id="UP001610063"/>
    </source>
</evidence>